<evidence type="ECO:0000313" key="1">
    <source>
        <dbReference type="EMBL" id="HIQ82659.1"/>
    </source>
</evidence>
<accession>A0A9D0ZLX2</accession>
<dbReference type="SFLD" id="SFLDG01129">
    <property type="entry name" value="C1.5:_HAD__Beta-PGM__Phosphata"/>
    <property type="match status" value="1"/>
</dbReference>
<dbReference type="SUPFAM" id="SSF56784">
    <property type="entry name" value="HAD-like"/>
    <property type="match status" value="1"/>
</dbReference>
<dbReference type="GO" id="GO:0008967">
    <property type="term" value="F:phosphoglycolate phosphatase activity"/>
    <property type="evidence" value="ECO:0007669"/>
    <property type="project" value="TreeGrafter"/>
</dbReference>
<dbReference type="InterPro" id="IPR041492">
    <property type="entry name" value="HAD_2"/>
</dbReference>
<evidence type="ECO:0000313" key="2">
    <source>
        <dbReference type="Proteomes" id="UP000824260"/>
    </source>
</evidence>
<dbReference type="SFLD" id="SFLDG01135">
    <property type="entry name" value="C1.5.6:_HAD__Beta-PGM__Phospha"/>
    <property type="match status" value="1"/>
</dbReference>
<dbReference type="InterPro" id="IPR036412">
    <property type="entry name" value="HAD-like_sf"/>
</dbReference>
<protein>
    <submittedName>
        <fullName evidence="1">HAD family hydrolase</fullName>
    </submittedName>
</protein>
<reference evidence="1" key="2">
    <citation type="journal article" date="2021" name="PeerJ">
        <title>Extensive microbial diversity within the chicken gut microbiome revealed by metagenomics and culture.</title>
        <authorList>
            <person name="Gilroy R."/>
            <person name="Ravi A."/>
            <person name="Getino M."/>
            <person name="Pursley I."/>
            <person name="Horton D.L."/>
            <person name="Alikhan N.F."/>
            <person name="Baker D."/>
            <person name="Gharbi K."/>
            <person name="Hall N."/>
            <person name="Watson M."/>
            <person name="Adriaenssens E.M."/>
            <person name="Foster-Nyarko E."/>
            <person name="Jarju S."/>
            <person name="Secka A."/>
            <person name="Antonio M."/>
            <person name="Oren A."/>
            <person name="Chaudhuri R.R."/>
            <person name="La Ragione R."/>
            <person name="Hildebrand F."/>
            <person name="Pallen M.J."/>
        </authorList>
    </citation>
    <scope>NUCLEOTIDE SEQUENCE</scope>
    <source>
        <strain evidence="1">ChiSjej6B24-2974</strain>
    </source>
</reference>
<dbReference type="InterPro" id="IPR023214">
    <property type="entry name" value="HAD_sf"/>
</dbReference>
<dbReference type="NCBIfam" id="TIGR01549">
    <property type="entry name" value="HAD-SF-IA-v1"/>
    <property type="match status" value="1"/>
</dbReference>
<dbReference type="GO" id="GO:0006281">
    <property type="term" value="P:DNA repair"/>
    <property type="evidence" value="ECO:0007669"/>
    <property type="project" value="TreeGrafter"/>
</dbReference>
<organism evidence="1 2">
    <name type="scientific">Candidatus Pullichristensenella stercorigallinarum</name>
    <dbReference type="NCBI Taxonomy" id="2840909"/>
    <lineage>
        <taxon>Bacteria</taxon>
        <taxon>Bacillati</taxon>
        <taxon>Bacillota</taxon>
        <taxon>Clostridia</taxon>
        <taxon>Candidatus Pullichristensenella</taxon>
    </lineage>
</organism>
<comment type="caution">
    <text evidence="1">The sequence shown here is derived from an EMBL/GenBank/DDBJ whole genome shotgun (WGS) entry which is preliminary data.</text>
</comment>
<dbReference type="PANTHER" id="PTHR43434">
    <property type="entry name" value="PHOSPHOGLYCOLATE PHOSPHATASE"/>
    <property type="match status" value="1"/>
</dbReference>
<dbReference type="Pfam" id="PF13419">
    <property type="entry name" value="HAD_2"/>
    <property type="match status" value="1"/>
</dbReference>
<dbReference type="Gene3D" id="1.10.150.240">
    <property type="entry name" value="Putative phosphatase, domain 2"/>
    <property type="match status" value="1"/>
</dbReference>
<dbReference type="PANTHER" id="PTHR43434:SF26">
    <property type="entry name" value="PYROPHOSPHATASE PPAX"/>
    <property type="match status" value="1"/>
</dbReference>
<sequence length="210" mass="23047">MRYRCIAFDIDGTLLDSAPADLAGLQAALKAELGLELPAEALLNTFGMPGREILSAIGVAEEDHARVMRVWKRGKRDRAAWMRVFPGIAETLAALRERGVLLGVVTSKRPESYAADFTPFGLDGYFDILVTCADTALHKPHPEPLYKFLERAGARAREALYIGDSVYDRDCARAAGVDFALATWGSAHPDMEGVTWRLGKPEDILDILET</sequence>
<dbReference type="EMBL" id="DVFZ01000058">
    <property type="protein sequence ID" value="HIQ82659.1"/>
    <property type="molecule type" value="Genomic_DNA"/>
</dbReference>
<proteinExistence type="predicted"/>
<dbReference type="InterPro" id="IPR006439">
    <property type="entry name" value="HAD-SF_hydro_IA"/>
</dbReference>
<dbReference type="InterPro" id="IPR023198">
    <property type="entry name" value="PGP-like_dom2"/>
</dbReference>
<dbReference type="PRINTS" id="PR00413">
    <property type="entry name" value="HADHALOGNASE"/>
</dbReference>
<gene>
    <name evidence="1" type="ORF">IAA52_06100</name>
</gene>
<dbReference type="InterPro" id="IPR050155">
    <property type="entry name" value="HAD-like_hydrolase_sf"/>
</dbReference>
<dbReference type="Proteomes" id="UP000824260">
    <property type="component" value="Unassembled WGS sequence"/>
</dbReference>
<dbReference type="GO" id="GO:0005829">
    <property type="term" value="C:cytosol"/>
    <property type="evidence" value="ECO:0007669"/>
    <property type="project" value="TreeGrafter"/>
</dbReference>
<dbReference type="SFLD" id="SFLDS00003">
    <property type="entry name" value="Haloacid_Dehalogenase"/>
    <property type="match status" value="1"/>
</dbReference>
<name>A0A9D0ZLX2_9FIRM</name>
<keyword evidence="1" id="KW-0378">Hydrolase</keyword>
<dbReference type="Gene3D" id="3.40.50.1000">
    <property type="entry name" value="HAD superfamily/HAD-like"/>
    <property type="match status" value="1"/>
</dbReference>
<reference evidence="1" key="1">
    <citation type="submission" date="2020-10" db="EMBL/GenBank/DDBJ databases">
        <authorList>
            <person name="Gilroy R."/>
        </authorList>
    </citation>
    <scope>NUCLEOTIDE SEQUENCE</scope>
    <source>
        <strain evidence="1">ChiSjej6B24-2974</strain>
    </source>
</reference>
<dbReference type="AlphaFoldDB" id="A0A9D0ZLX2"/>